<proteinExistence type="predicted"/>
<evidence type="ECO:0000313" key="3">
    <source>
        <dbReference type="Proteomes" id="UP001295444"/>
    </source>
</evidence>
<feature type="compositionally biased region" description="Polar residues" evidence="1">
    <location>
        <begin position="22"/>
        <end position="33"/>
    </location>
</feature>
<feature type="region of interest" description="Disordered" evidence="1">
    <location>
        <begin position="1"/>
        <end position="77"/>
    </location>
</feature>
<reference evidence="2" key="1">
    <citation type="submission" date="2022-03" db="EMBL/GenBank/DDBJ databases">
        <authorList>
            <person name="Alioto T."/>
            <person name="Alioto T."/>
            <person name="Gomez Garrido J."/>
        </authorList>
    </citation>
    <scope>NUCLEOTIDE SEQUENCE</scope>
</reference>
<evidence type="ECO:0000313" key="2">
    <source>
        <dbReference type="EMBL" id="CAH2277041.1"/>
    </source>
</evidence>
<feature type="non-terminal residue" evidence="2">
    <location>
        <position position="77"/>
    </location>
</feature>
<dbReference type="EMBL" id="OW240914">
    <property type="protein sequence ID" value="CAH2277041.1"/>
    <property type="molecule type" value="Genomic_DNA"/>
</dbReference>
<keyword evidence="3" id="KW-1185">Reference proteome</keyword>
<dbReference type="Proteomes" id="UP001295444">
    <property type="component" value="Chromosome 03"/>
</dbReference>
<name>A0AAD1RRT6_PELCU</name>
<organism evidence="2 3">
    <name type="scientific">Pelobates cultripes</name>
    <name type="common">Western spadefoot toad</name>
    <dbReference type="NCBI Taxonomy" id="61616"/>
    <lineage>
        <taxon>Eukaryota</taxon>
        <taxon>Metazoa</taxon>
        <taxon>Chordata</taxon>
        <taxon>Craniata</taxon>
        <taxon>Vertebrata</taxon>
        <taxon>Euteleostomi</taxon>
        <taxon>Amphibia</taxon>
        <taxon>Batrachia</taxon>
        <taxon>Anura</taxon>
        <taxon>Pelobatoidea</taxon>
        <taxon>Pelobatidae</taxon>
        <taxon>Pelobates</taxon>
    </lineage>
</organism>
<dbReference type="AlphaFoldDB" id="A0AAD1RRT6"/>
<feature type="non-terminal residue" evidence="2">
    <location>
        <position position="1"/>
    </location>
</feature>
<protein>
    <submittedName>
        <fullName evidence="2">Uncharacterized protein</fullName>
    </submittedName>
</protein>
<sequence length="77" mass="8274">PLELPFDQCSSVPATSPPEVTHTPTPLGSQHQRQFPLGIPQMQSLWHHLTSRPPGRSSCRPAAPKDPEAAKSGSALK</sequence>
<accession>A0AAD1RRT6</accession>
<evidence type="ECO:0000256" key="1">
    <source>
        <dbReference type="SAM" id="MobiDB-lite"/>
    </source>
</evidence>
<gene>
    <name evidence="2" type="ORF">PECUL_23A052730</name>
</gene>